<sequence length="18" mass="2160">MVNSNQNRKSLVRSNCYF</sequence>
<protein>
    <submittedName>
        <fullName evidence="1">Uncharacterized protein</fullName>
    </submittedName>
</protein>
<organism evidence="1">
    <name type="scientific">Rhizophora mucronata</name>
    <name type="common">Asiatic mangrove</name>
    <dbReference type="NCBI Taxonomy" id="61149"/>
    <lineage>
        <taxon>Eukaryota</taxon>
        <taxon>Viridiplantae</taxon>
        <taxon>Streptophyta</taxon>
        <taxon>Embryophyta</taxon>
        <taxon>Tracheophyta</taxon>
        <taxon>Spermatophyta</taxon>
        <taxon>Magnoliopsida</taxon>
        <taxon>eudicotyledons</taxon>
        <taxon>Gunneridae</taxon>
        <taxon>Pentapetalae</taxon>
        <taxon>rosids</taxon>
        <taxon>fabids</taxon>
        <taxon>Malpighiales</taxon>
        <taxon>Rhizophoraceae</taxon>
        <taxon>Rhizophora</taxon>
    </lineage>
</organism>
<evidence type="ECO:0000313" key="1">
    <source>
        <dbReference type="EMBL" id="MBX33286.1"/>
    </source>
</evidence>
<name>A0A2P2MSU3_RHIMU</name>
<accession>A0A2P2MSU3</accession>
<dbReference type="AlphaFoldDB" id="A0A2P2MSU3"/>
<dbReference type="EMBL" id="GGEC01052802">
    <property type="protein sequence ID" value="MBX33286.1"/>
    <property type="molecule type" value="Transcribed_RNA"/>
</dbReference>
<proteinExistence type="predicted"/>
<reference evidence="1" key="1">
    <citation type="submission" date="2018-02" db="EMBL/GenBank/DDBJ databases">
        <title>Rhizophora mucronata_Transcriptome.</title>
        <authorList>
            <person name="Meera S.P."/>
            <person name="Sreeshan A."/>
            <person name="Augustine A."/>
        </authorList>
    </citation>
    <scope>NUCLEOTIDE SEQUENCE</scope>
    <source>
        <tissue evidence="1">Leaf</tissue>
    </source>
</reference>